<dbReference type="InterPro" id="IPR036890">
    <property type="entry name" value="HATPase_C_sf"/>
</dbReference>
<dbReference type="Proteomes" id="UP000319852">
    <property type="component" value="Chromosome"/>
</dbReference>
<dbReference type="SUPFAM" id="SSF47384">
    <property type="entry name" value="Homodimeric domain of signal transducing histidine kinase"/>
    <property type="match status" value="1"/>
</dbReference>
<dbReference type="PANTHER" id="PTHR45453">
    <property type="entry name" value="PHOSPHATE REGULON SENSOR PROTEIN PHOR"/>
    <property type="match status" value="1"/>
</dbReference>
<evidence type="ECO:0000256" key="9">
    <source>
        <dbReference type="ARBA" id="ARBA00022777"/>
    </source>
</evidence>
<keyword evidence="7 17" id="KW-0808">Transferase</keyword>
<keyword evidence="13" id="KW-1133">Transmembrane helix</keyword>
<dbReference type="SMART" id="SM00388">
    <property type="entry name" value="HisKA"/>
    <property type="match status" value="1"/>
</dbReference>
<dbReference type="PROSITE" id="PS50109">
    <property type="entry name" value="HIS_KIN"/>
    <property type="match status" value="1"/>
</dbReference>
<evidence type="ECO:0000256" key="10">
    <source>
        <dbReference type="ARBA" id="ARBA00022840"/>
    </source>
</evidence>
<dbReference type="EC" id="2.7.13.3" evidence="4"/>
<dbReference type="KEGG" id="amob:HG15A2_37780"/>
<dbReference type="InterPro" id="IPR003660">
    <property type="entry name" value="HAMP_dom"/>
</dbReference>
<keyword evidence="6" id="KW-0597">Phosphoprotein</keyword>
<dbReference type="PRINTS" id="PR00344">
    <property type="entry name" value="BCTRLSENSOR"/>
</dbReference>
<evidence type="ECO:0000256" key="5">
    <source>
        <dbReference type="ARBA" id="ARBA00022475"/>
    </source>
</evidence>
<evidence type="ECO:0000256" key="12">
    <source>
        <dbReference type="ARBA" id="ARBA00023136"/>
    </source>
</evidence>
<dbReference type="SUPFAM" id="SSF55874">
    <property type="entry name" value="ATPase domain of HSP90 chaperone/DNA topoisomerase II/histidine kinase"/>
    <property type="match status" value="1"/>
</dbReference>
<sequence length="602" mass="65757">MWSSRLFWKTFLAHSALIALAVGICAAIVAGWQEEQLIGQVQRRLRDAATLLSEDLAGDDEAESADELTLADRQTLQDRIARIGKLTETRFTLIDQEGRVLADSEQDSLVAVEEMDNHLGRPEFIKALHDGTGTSRRQSPTLDVPFLYYAVAVKHNDESVVLVRAAQPIPSILAEVGSIRQLIWLVGLLVGLLSLLVTYWLTRRTVLPIQSLTVAAREVAEGVAPKRLTEVGAGELETLASAFNAMVQTLTKREGQLRDNMQRHATVLAGMAEGVIAVDDQERILFANKAAGRVFGFDPQGAEEQTLLEVVRDHRLRKVVRQVLDTQGPARDHLQWRGGGSPLELEIHGTPLPGEPCPGVVLVIDDVTALSKLEGVRQEFVANVSHELKTPLSSIKAYAETLLSGAINDPEHSTQFLTRIDEQADRLHSLIQDMLGLARIEAGKEQLELRSMPLAPIVASSLGDYESLAAAKHVRLLSEIAEEQLKVVADEESLRHVLGNLIDNAVKYTPAEGQVSVTAKSLERRVEITVADTGIGIAPEHHERLFERFYRVDRARSRELGGTGLGLSIVKHLCQAMGGEVTVSSEAGKGSEFRVTLPAAGN</sequence>
<dbReference type="RefSeq" id="WP_145061950.1">
    <property type="nucleotide sequence ID" value="NZ_CP036263.1"/>
</dbReference>
<dbReference type="InterPro" id="IPR005467">
    <property type="entry name" value="His_kinase_dom"/>
</dbReference>
<dbReference type="Gene3D" id="3.30.565.10">
    <property type="entry name" value="Histidine kinase-like ATPase, C-terminal domain"/>
    <property type="match status" value="1"/>
</dbReference>
<dbReference type="GO" id="GO:0000155">
    <property type="term" value="F:phosphorelay sensor kinase activity"/>
    <property type="evidence" value="ECO:0007669"/>
    <property type="project" value="InterPro"/>
</dbReference>
<dbReference type="Pfam" id="PF00989">
    <property type="entry name" value="PAS"/>
    <property type="match status" value="1"/>
</dbReference>
<evidence type="ECO:0000256" key="2">
    <source>
        <dbReference type="ARBA" id="ARBA00004236"/>
    </source>
</evidence>
<dbReference type="Pfam" id="PF00512">
    <property type="entry name" value="HisKA"/>
    <property type="match status" value="1"/>
</dbReference>
<evidence type="ECO:0000259" key="15">
    <source>
        <dbReference type="PROSITE" id="PS50112"/>
    </source>
</evidence>
<accession>A0A517MZY0</accession>
<dbReference type="FunFam" id="1.10.287.130:FF:000001">
    <property type="entry name" value="Two-component sensor histidine kinase"/>
    <property type="match status" value="1"/>
</dbReference>
<dbReference type="InterPro" id="IPR035965">
    <property type="entry name" value="PAS-like_dom_sf"/>
</dbReference>
<comment type="subcellular location">
    <subcellularLocation>
        <location evidence="2">Cell membrane</location>
    </subcellularLocation>
    <subcellularLocation>
        <location evidence="3">Membrane raft</location>
        <topology evidence="3">Multi-pass membrane protein</topology>
    </subcellularLocation>
</comment>
<dbReference type="PROSITE" id="PS50885">
    <property type="entry name" value="HAMP"/>
    <property type="match status" value="1"/>
</dbReference>
<dbReference type="GO" id="GO:0045121">
    <property type="term" value="C:membrane raft"/>
    <property type="evidence" value="ECO:0007669"/>
    <property type="project" value="UniProtKB-SubCell"/>
</dbReference>
<dbReference type="EMBL" id="CP036263">
    <property type="protein sequence ID" value="QDT00440.1"/>
    <property type="molecule type" value="Genomic_DNA"/>
</dbReference>
<dbReference type="InterPro" id="IPR003661">
    <property type="entry name" value="HisK_dim/P_dom"/>
</dbReference>
<dbReference type="CDD" id="cd00082">
    <property type="entry name" value="HisKA"/>
    <property type="match status" value="1"/>
</dbReference>
<evidence type="ECO:0000256" key="13">
    <source>
        <dbReference type="SAM" id="Phobius"/>
    </source>
</evidence>
<dbReference type="GO" id="GO:0004721">
    <property type="term" value="F:phosphoprotein phosphatase activity"/>
    <property type="evidence" value="ECO:0007669"/>
    <property type="project" value="TreeGrafter"/>
</dbReference>
<dbReference type="Gene3D" id="1.10.287.130">
    <property type="match status" value="1"/>
</dbReference>
<dbReference type="SMART" id="SM00091">
    <property type="entry name" value="PAS"/>
    <property type="match status" value="1"/>
</dbReference>
<feature type="domain" description="Histidine kinase" evidence="14">
    <location>
        <begin position="383"/>
        <end position="601"/>
    </location>
</feature>
<dbReference type="PROSITE" id="PS50112">
    <property type="entry name" value="PAS"/>
    <property type="match status" value="1"/>
</dbReference>
<dbReference type="Gene3D" id="6.10.340.10">
    <property type="match status" value="1"/>
</dbReference>
<dbReference type="SUPFAM" id="SSF55785">
    <property type="entry name" value="PYP-like sensor domain (PAS domain)"/>
    <property type="match status" value="1"/>
</dbReference>
<dbReference type="AlphaFoldDB" id="A0A517MZY0"/>
<keyword evidence="18" id="KW-1185">Reference proteome</keyword>
<keyword evidence="12 13" id="KW-0472">Membrane</keyword>
<dbReference type="NCBIfam" id="TIGR00229">
    <property type="entry name" value="sensory_box"/>
    <property type="match status" value="1"/>
</dbReference>
<keyword evidence="9" id="KW-0418">Kinase</keyword>
<evidence type="ECO:0000313" key="18">
    <source>
        <dbReference type="Proteomes" id="UP000319852"/>
    </source>
</evidence>
<dbReference type="InterPro" id="IPR000014">
    <property type="entry name" value="PAS"/>
</dbReference>
<name>A0A517MZY0_9BACT</name>
<dbReference type="InterPro" id="IPR036097">
    <property type="entry name" value="HisK_dim/P_sf"/>
</dbReference>
<dbReference type="GO" id="GO:0016036">
    <property type="term" value="P:cellular response to phosphate starvation"/>
    <property type="evidence" value="ECO:0007669"/>
    <property type="project" value="TreeGrafter"/>
</dbReference>
<evidence type="ECO:0000256" key="1">
    <source>
        <dbReference type="ARBA" id="ARBA00000085"/>
    </source>
</evidence>
<dbReference type="GO" id="GO:0005886">
    <property type="term" value="C:plasma membrane"/>
    <property type="evidence" value="ECO:0007669"/>
    <property type="project" value="UniProtKB-SubCell"/>
</dbReference>
<dbReference type="Pfam" id="PF02518">
    <property type="entry name" value="HATPase_c"/>
    <property type="match status" value="1"/>
</dbReference>
<evidence type="ECO:0000256" key="6">
    <source>
        <dbReference type="ARBA" id="ARBA00022553"/>
    </source>
</evidence>
<evidence type="ECO:0000256" key="11">
    <source>
        <dbReference type="ARBA" id="ARBA00023012"/>
    </source>
</evidence>
<dbReference type="GO" id="GO:0005524">
    <property type="term" value="F:ATP binding"/>
    <property type="evidence" value="ECO:0007669"/>
    <property type="project" value="UniProtKB-KW"/>
</dbReference>
<evidence type="ECO:0000259" key="16">
    <source>
        <dbReference type="PROSITE" id="PS50885"/>
    </source>
</evidence>
<evidence type="ECO:0000313" key="17">
    <source>
        <dbReference type="EMBL" id="QDT00440.1"/>
    </source>
</evidence>
<dbReference type="SMART" id="SM00387">
    <property type="entry name" value="HATPase_c"/>
    <property type="match status" value="1"/>
</dbReference>
<dbReference type="CDD" id="cd00075">
    <property type="entry name" value="HATPase"/>
    <property type="match status" value="1"/>
</dbReference>
<keyword evidence="10" id="KW-0067">ATP-binding</keyword>
<dbReference type="InterPro" id="IPR013767">
    <property type="entry name" value="PAS_fold"/>
</dbReference>
<dbReference type="FunFam" id="3.30.565.10:FF:000023">
    <property type="entry name" value="PAS domain-containing sensor histidine kinase"/>
    <property type="match status" value="1"/>
</dbReference>
<dbReference type="Pfam" id="PF00672">
    <property type="entry name" value="HAMP"/>
    <property type="match status" value="1"/>
</dbReference>
<dbReference type="PANTHER" id="PTHR45453:SF1">
    <property type="entry name" value="PHOSPHATE REGULON SENSOR PROTEIN PHOR"/>
    <property type="match status" value="1"/>
</dbReference>
<gene>
    <name evidence="17" type="primary">phoR</name>
    <name evidence="17" type="ORF">HG15A2_37780</name>
</gene>
<proteinExistence type="predicted"/>
<feature type="domain" description="PAS" evidence="15">
    <location>
        <begin position="260"/>
        <end position="300"/>
    </location>
</feature>
<reference evidence="17 18" key="1">
    <citation type="submission" date="2019-02" db="EMBL/GenBank/DDBJ databases">
        <title>Deep-cultivation of Planctomycetes and their phenomic and genomic characterization uncovers novel biology.</title>
        <authorList>
            <person name="Wiegand S."/>
            <person name="Jogler M."/>
            <person name="Boedeker C."/>
            <person name="Pinto D."/>
            <person name="Vollmers J."/>
            <person name="Rivas-Marin E."/>
            <person name="Kohn T."/>
            <person name="Peeters S.H."/>
            <person name="Heuer A."/>
            <person name="Rast P."/>
            <person name="Oberbeckmann S."/>
            <person name="Bunk B."/>
            <person name="Jeske O."/>
            <person name="Meyerdierks A."/>
            <person name="Storesund J.E."/>
            <person name="Kallscheuer N."/>
            <person name="Luecker S."/>
            <person name="Lage O.M."/>
            <person name="Pohl T."/>
            <person name="Merkel B.J."/>
            <person name="Hornburger P."/>
            <person name="Mueller R.-W."/>
            <person name="Bruemmer F."/>
            <person name="Labrenz M."/>
            <person name="Spormann A.M."/>
            <person name="Op den Camp H."/>
            <person name="Overmann J."/>
            <person name="Amann R."/>
            <person name="Jetten M.S.M."/>
            <person name="Mascher T."/>
            <person name="Medema M.H."/>
            <person name="Devos D.P."/>
            <person name="Kaster A.-K."/>
            <person name="Ovreas L."/>
            <person name="Rohde M."/>
            <person name="Galperin M.Y."/>
            <person name="Jogler C."/>
        </authorList>
    </citation>
    <scope>NUCLEOTIDE SEQUENCE [LARGE SCALE GENOMIC DNA]</scope>
    <source>
        <strain evidence="17 18">HG15A2</strain>
    </source>
</reference>
<evidence type="ECO:0000256" key="8">
    <source>
        <dbReference type="ARBA" id="ARBA00022741"/>
    </source>
</evidence>
<dbReference type="CDD" id="cd00130">
    <property type="entry name" value="PAS"/>
    <property type="match status" value="1"/>
</dbReference>
<dbReference type="GO" id="GO:0006355">
    <property type="term" value="P:regulation of DNA-templated transcription"/>
    <property type="evidence" value="ECO:0007669"/>
    <property type="project" value="InterPro"/>
</dbReference>
<dbReference type="InterPro" id="IPR004358">
    <property type="entry name" value="Sig_transdc_His_kin-like_C"/>
</dbReference>
<comment type="catalytic activity">
    <reaction evidence="1">
        <text>ATP + protein L-histidine = ADP + protein N-phospho-L-histidine.</text>
        <dbReference type="EC" id="2.7.13.3"/>
    </reaction>
</comment>
<keyword evidence="5" id="KW-1003">Cell membrane</keyword>
<keyword evidence="11" id="KW-0902">Two-component regulatory system</keyword>
<dbReference type="Gene3D" id="3.30.450.20">
    <property type="entry name" value="PAS domain"/>
    <property type="match status" value="1"/>
</dbReference>
<evidence type="ECO:0000259" key="14">
    <source>
        <dbReference type="PROSITE" id="PS50109"/>
    </source>
</evidence>
<dbReference type="InterPro" id="IPR050351">
    <property type="entry name" value="BphY/WalK/GraS-like"/>
</dbReference>
<organism evidence="17 18">
    <name type="scientific">Adhaeretor mobilis</name>
    <dbReference type="NCBI Taxonomy" id="1930276"/>
    <lineage>
        <taxon>Bacteria</taxon>
        <taxon>Pseudomonadati</taxon>
        <taxon>Planctomycetota</taxon>
        <taxon>Planctomycetia</taxon>
        <taxon>Pirellulales</taxon>
        <taxon>Lacipirellulaceae</taxon>
        <taxon>Adhaeretor</taxon>
    </lineage>
</organism>
<dbReference type="SMART" id="SM00304">
    <property type="entry name" value="HAMP"/>
    <property type="match status" value="1"/>
</dbReference>
<dbReference type="CDD" id="cd06225">
    <property type="entry name" value="HAMP"/>
    <property type="match status" value="1"/>
</dbReference>
<feature type="domain" description="HAMP" evidence="16">
    <location>
        <begin position="203"/>
        <end position="255"/>
    </location>
</feature>
<protein>
    <recommendedName>
        <fullName evidence="4">histidine kinase</fullName>
        <ecNumber evidence="4">2.7.13.3</ecNumber>
    </recommendedName>
</protein>
<keyword evidence="8" id="KW-0547">Nucleotide-binding</keyword>
<evidence type="ECO:0000256" key="4">
    <source>
        <dbReference type="ARBA" id="ARBA00012438"/>
    </source>
</evidence>
<dbReference type="InterPro" id="IPR003594">
    <property type="entry name" value="HATPase_dom"/>
</dbReference>
<evidence type="ECO:0000256" key="3">
    <source>
        <dbReference type="ARBA" id="ARBA00004314"/>
    </source>
</evidence>
<feature type="transmembrane region" description="Helical" evidence="13">
    <location>
        <begin position="182"/>
        <end position="201"/>
    </location>
</feature>
<dbReference type="OrthoDB" id="9813151at2"/>
<keyword evidence="13" id="KW-0812">Transmembrane</keyword>
<evidence type="ECO:0000256" key="7">
    <source>
        <dbReference type="ARBA" id="ARBA00022679"/>
    </source>
</evidence>